<dbReference type="SUPFAM" id="SSF48371">
    <property type="entry name" value="ARM repeat"/>
    <property type="match status" value="1"/>
</dbReference>
<dbReference type="EMBL" id="FMHZ01000002">
    <property type="protein sequence ID" value="SCL72750.1"/>
    <property type="molecule type" value="Genomic_DNA"/>
</dbReference>
<dbReference type="PANTHER" id="PTHR12697:SF5">
    <property type="entry name" value="DEOXYHYPUSINE HYDROXYLASE"/>
    <property type="match status" value="1"/>
</dbReference>
<dbReference type="Pfam" id="PF13646">
    <property type="entry name" value="HEAT_2"/>
    <property type="match status" value="1"/>
</dbReference>
<dbReference type="InterPro" id="IPR011989">
    <property type="entry name" value="ARM-like"/>
</dbReference>
<accession>A0A1C6W3J6</accession>
<name>A0A1C6W3J6_9ACTN</name>
<gene>
    <name evidence="1" type="ORF">GA0070606_6270</name>
</gene>
<proteinExistence type="predicted"/>
<organism evidence="1 2">
    <name type="scientific">Micromonospora citrea</name>
    <dbReference type="NCBI Taxonomy" id="47855"/>
    <lineage>
        <taxon>Bacteria</taxon>
        <taxon>Bacillati</taxon>
        <taxon>Actinomycetota</taxon>
        <taxon>Actinomycetes</taxon>
        <taxon>Micromonosporales</taxon>
        <taxon>Micromonosporaceae</taxon>
        <taxon>Micromonospora</taxon>
    </lineage>
</organism>
<evidence type="ECO:0000313" key="1">
    <source>
        <dbReference type="EMBL" id="SCL72750.1"/>
    </source>
</evidence>
<dbReference type="PANTHER" id="PTHR12697">
    <property type="entry name" value="PBS LYASE HEAT-LIKE PROTEIN"/>
    <property type="match status" value="1"/>
</dbReference>
<dbReference type="AlphaFoldDB" id="A0A1C6W3J6"/>
<dbReference type="InterPro" id="IPR016024">
    <property type="entry name" value="ARM-type_fold"/>
</dbReference>
<protein>
    <submittedName>
        <fullName evidence="1">HEAT repeat-containing protein</fullName>
    </submittedName>
</protein>
<keyword evidence="2" id="KW-1185">Reference proteome</keyword>
<dbReference type="STRING" id="47855.GA0070606_6270"/>
<dbReference type="InterPro" id="IPR004155">
    <property type="entry name" value="PBS_lyase_HEAT"/>
</dbReference>
<dbReference type="GO" id="GO:0016491">
    <property type="term" value="F:oxidoreductase activity"/>
    <property type="evidence" value="ECO:0007669"/>
    <property type="project" value="TreeGrafter"/>
</dbReference>
<dbReference type="Proteomes" id="UP000199001">
    <property type="component" value="Unassembled WGS sequence"/>
</dbReference>
<evidence type="ECO:0000313" key="2">
    <source>
        <dbReference type="Proteomes" id="UP000199001"/>
    </source>
</evidence>
<reference evidence="2" key="1">
    <citation type="submission" date="2016-06" db="EMBL/GenBank/DDBJ databases">
        <authorList>
            <person name="Varghese N."/>
            <person name="Submissions Spin"/>
        </authorList>
    </citation>
    <scope>NUCLEOTIDE SEQUENCE [LARGE SCALE GENOMIC DNA]</scope>
    <source>
        <strain evidence="2">DSM 43903</strain>
    </source>
</reference>
<dbReference type="SMART" id="SM00567">
    <property type="entry name" value="EZ_HEAT"/>
    <property type="match status" value="3"/>
</dbReference>
<dbReference type="Gene3D" id="1.25.10.10">
    <property type="entry name" value="Leucine-rich Repeat Variant"/>
    <property type="match status" value="1"/>
</dbReference>
<sequence>MLAGACESAALPALLRALVEDRNDDGGTLQRDVLKLFRGSPTEAMEQVMSCLAAEDAGLRRVGVWGLSALDWSQRDEYIELVVEAGSDVDSSVRSEAMSALGSVFGAGHPRAREAVMAAVRDVDPEVRRSAVEALRSWSDDETEALLLTCADDPDSWVRSQAARALAGIRRRERAPRHLLDALPHEL</sequence>